<comment type="caution">
    <text evidence="4">The sequence shown here is derived from an EMBL/GenBank/DDBJ whole genome shotgun (WGS) entry which is preliminary data.</text>
</comment>
<dbReference type="SUPFAM" id="SSF54637">
    <property type="entry name" value="Thioesterase/thiol ester dehydrase-isomerase"/>
    <property type="match status" value="1"/>
</dbReference>
<dbReference type="InterPro" id="IPR039298">
    <property type="entry name" value="ACOT13"/>
</dbReference>
<accession>A0ABT1WG39</accession>
<dbReference type="Pfam" id="PF03061">
    <property type="entry name" value="4HBT"/>
    <property type="match status" value="1"/>
</dbReference>
<feature type="domain" description="Thioesterase" evidence="3">
    <location>
        <begin position="50"/>
        <end position="125"/>
    </location>
</feature>
<dbReference type="PANTHER" id="PTHR21660:SF1">
    <property type="entry name" value="ACYL-COENZYME A THIOESTERASE 13"/>
    <property type="match status" value="1"/>
</dbReference>
<sequence length="144" mass="16150">MSFNTEPVWETLDPTASPVMALFSPMRHRHDQGSDWYTFQVKALHLNAAGHLHGGFFCTVLDLAMGHAAWHSVGHTEPIERMATVALNVCMMRAAHLQDELTLQVDILRTTRELVFLSARVHCATLLLAQGQATLHYRLKHQPG</sequence>
<gene>
    <name evidence="4" type="ORF">NQT62_08580</name>
</gene>
<dbReference type="InterPro" id="IPR029069">
    <property type="entry name" value="HotDog_dom_sf"/>
</dbReference>
<protein>
    <submittedName>
        <fullName evidence="4">PaaI family thioesterase</fullName>
    </submittedName>
</protein>
<evidence type="ECO:0000256" key="1">
    <source>
        <dbReference type="ARBA" id="ARBA00008324"/>
    </source>
</evidence>
<evidence type="ECO:0000256" key="2">
    <source>
        <dbReference type="ARBA" id="ARBA00022801"/>
    </source>
</evidence>
<dbReference type="InterPro" id="IPR006683">
    <property type="entry name" value="Thioestr_dom"/>
</dbReference>
<evidence type="ECO:0000313" key="5">
    <source>
        <dbReference type="Proteomes" id="UP001204142"/>
    </source>
</evidence>
<evidence type="ECO:0000259" key="3">
    <source>
        <dbReference type="Pfam" id="PF03061"/>
    </source>
</evidence>
<dbReference type="PANTHER" id="PTHR21660">
    <property type="entry name" value="THIOESTERASE SUPERFAMILY MEMBER-RELATED"/>
    <property type="match status" value="1"/>
</dbReference>
<dbReference type="Proteomes" id="UP001204142">
    <property type="component" value="Unassembled WGS sequence"/>
</dbReference>
<proteinExistence type="inferred from homology"/>
<evidence type="ECO:0000313" key="4">
    <source>
        <dbReference type="EMBL" id="MCQ8896485.1"/>
    </source>
</evidence>
<keyword evidence="2" id="KW-0378">Hydrolase</keyword>
<dbReference type="RefSeq" id="WP_256764263.1">
    <property type="nucleotide sequence ID" value="NZ_JANIGO010000002.1"/>
</dbReference>
<reference evidence="4 5" key="1">
    <citation type="submission" date="2022-07" db="EMBL/GenBank/DDBJ databases">
        <authorList>
            <person name="Xamxidin M."/>
            <person name="Wu M."/>
        </authorList>
    </citation>
    <scope>NUCLEOTIDE SEQUENCE [LARGE SCALE GENOMIC DNA]</scope>
    <source>
        <strain evidence="4 5">NBRC 111650</strain>
    </source>
</reference>
<dbReference type="CDD" id="cd03443">
    <property type="entry name" value="PaaI_thioesterase"/>
    <property type="match status" value="1"/>
</dbReference>
<keyword evidence="5" id="KW-1185">Reference proteome</keyword>
<dbReference type="EMBL" id="JANIGO010000002">
    <property type="protein sequence ID" value="MCQ8896485.1"/>
    <property type="molecule type" value="Genomic_DNA"/>
</dbReference>
<organism evidence="4 5">
    <name type="scientific">Limnobacter humi</name>
    <dbReference type="NCBI Taxonomy" id="1778671"/>
    <lineage>
        <taxon>Bacteria</taxon>
        <taxon>Pseudomonadati</taxon>
        <taxon>Pseudomonadota</taxon>
        <taxon>Betaproteobacteria</taxon>
        <taxon>Burkholderiales</taxon>
        <taxon>Burkholderiaceae</taxon>
        <taxon>Limnobacter</taxon>
    </lineage>
</organism>
<dbReference type="Gene3D" id="3.10.129.10">
    <property type="entry name" value="Hotdog Thioesterase"/>
    <property type="match status" value="1"/>
</dbReference>
<comment type="similarity">
    <text evidence="1">Belongs to the thioesterase PaaI family.</text>
</comment>
<name>A0ABT1WG39_9BURK</name>